<sequence>MGYRVLRSTAARDDLEAIFDFLVDAYVALGTEIGDALDQAETRLLGIEDDIDALGDTPHQGTLWPEVMDGLRWTTKNRAILYFTVDDTSETVFLLAVFFGGQDHKTHILERIRSD</sequence>
<dbReference type="Gene3D" id="3.30.2310.20">
    <property type="entry name" value="RelE-like"/>
    <property type="match status" value="1"/>
</dbReference>
<dbReference type="OrthoDB" id="7724949at2"/>
<keyword evidence="2" id="KW-1185">Reference proteome</keyword>
<dbReference type="RefSeq" id="WP_072780118.1">
    <property type="nucleotide sequence ID" value="NZ_FQXC01000010.1"/>
</dbReference>
<dbReference type="Proteomes" id="UP000184221">
    <property type="component" value="Unassembled WGS sequence"/>
</dbReference>
<dbReference type="AlphaFoldDB" id="A0A1M5Y1Q1"/>
<evidence type="ECO:0000313" key="2">
    <source>
        <dbReference type="Proteomes" id="UP000184221"/>
    </source>
</evidence>
<name>A0A1M5Y1Q1_9RHOB</name>
<evidence type="ECO:0000313" key="1">
    <source>
        <dbReference type="EMBL" id="SHI05869.1"/>
    </source>
</evidence>
<gene>
    <name evidence="1" type="ORF">SAMN05443551_0022</name>
</gene>
<reference evidence="1 2" key="1">
    <citation type="submission" date="2016-11" db="EMBL/GenBank/DDBJ databases">
        <authorList>
            <person name="Jaros S."/>
            <person name="Januszkiewicz K."/>
            <person name="Wedrychowicz H."/>
        </authorList>
    </citation>
    <scope>NUCLEOTIDE SEQUENCE [LARGE SCALE GENOMIC DNA]</scope>
    <source>
        <strain evidence="1 2">DSM 29431</strain>
    </source>
</reference>
<dbReference type="STRING" id="996342.SAMN05443551_0022"/>
<organism evidence="1 2">
    <name type="scientific">Marivita hallyeonensis</name>
    <dbReference type="NCBI Taxonomy" id="996342"/>
    <lineage>
        <taxon>Bacteria</taxon>
        <taxon>Pseudomonadati</taxon>
        <taxon>Pseudomonadota</taxon>
        <taxon>Alphaproteobacteria</taxon>
        <taxon>Rhodobacterales</taxon>
        <taxon>Roseobacteraceae</taxon>
        <taxon>Marivita</taxon>
    </lineage>
</organism>
<protein>
    <submittedName>
        <fullName evidence="1">Plasmid stabilization system protein ParE</fullName>
    </submittedName>
</protein>
<dbReference type="InterPro" id="IPR035093">
    <property type="entry name" value="RelE/ParE_toxin_dom_sf"/>
</dbReference>
<dbReference type="EMBL" id="FQXC01000010">
    <property type="protein sequence ID" value="SHI05869.1"/>
    <property type="molecule type" value="Genomic_DNA"/>
</dbReference>
<proteinExistence type="predicted"/>
<accession>A0A1M5Y1Q1</accession>